<dbReference type="SUPFAM" id="SSF52047">
    <property type="entry name" value="RNI-like"/>
    <property type="match status" value="1"/>
</dbReference>
<feature type="transmembrane region" description="Helical" evidence="10">
    <location>
        <begin position="369"/>
        <end position="392"/>
    </location>
</feature>
<keyword evidence="8" id="KW-0675">Receptor</keyword>
<keyword evidence="4" id="KW-0732">Signal</keyword>
<keyword evidence="7 10" id="KW-0472">Membrane</keyword>
<dbReference type="PANTHER" id="PTHR27000:SF54">
    <property type="entry name" value="OS07G0597200 PROTEIN"/>
    <property type="match status" value="1"/>
</dbReference>
<dbReference type="Proteomes" id="UP000652761">
    <property type="component" value="Unassembled WGS sequence"/>
</dbReference>
<dbReference type="Pfam" id="PF00560">
    <property type="entry name" value="LRR_1"/>
    <property type="match status" value="4"/>
</dbReference>
<organism evidence="11 12">
    <name type="scientific">Colocasia esculenta</name>
    <name type="common">Wild taro</name>
    <name type="synonym">Arum esculentum</name>
    <dbReference type="NCBI Taxonomy" id="4460"/>
    <lineage>
        <taxon>Eukaryota</taxon>
        <taxon>Viridiplantae</taxon>
        <taxon>Streptophyta</taxon>
        <taxon>Embryophyta</taxon>
        <taxon>Tracheophyta</taxon>
        <taxon>Spermatophyta</taxon>
        <taxon>Magnoliopsida</taxon>
        <taxon>Liliopsida</taxon>
        <taxon>Araceae</taxon>
        <taxon>Aroideae</taxon>
        <taxon>Colocasieae</taxon>
        <taxon>Colocasia</taxon>
    </lineage>
</organism>
<dbReference type="InterPro" id="IPR032675">
    <property type="entry name" value="LRR_dom_sf"/>
</dbReference>
<keyword evidence="5" id="KW-0677">Repeat</keyword>
<dbReference type="OrthoDB" id="676979at2759"/>
<accession>A0A843XB81</accession>
<dbReference type="Pfam" id="PF13855">
    <property type="entry name" value="LRR_8"/>
    <property type="match status" value="1"/>
</dbReference>
<evidence type="ECO:0000313" key="12">
    <source>
        <dbReference type="Proteomes" id="UP000652761"/>
    </source>
</evidence>
<evidence type="ECO:0000256" key="7">
    <source>
        <dbReference type="ARBA" id="ARBA00023136"/>
    </source>
</evidence>
<evidence type="ECO:0000256" key="9">
    <source>
        <dbReference type="ARBA" id="ARBA00023180"/>
    </source>
</evidence>
<dbReference type="InterPro" id="IPR001611">
    <property type="entry name" value="Leu-rich_rpt"/>
</dbReference>
<dbReference type="FunFam" id="3.80.10.10:FF:000041">
    <property type="entry name" value="LRR receptor-like serine/threonine-protein kinase ERECTA"/>
    <property type="match status" value="1"/>
</dbReference>
<feature type="transmembrane region" description="Helical" evidence="10">
    <location>
        <begin position="413"/>
        <end position="438"/>
    </location>
</feature>
<evidence type="ECO:0000256" key="8">
    <source>
        <dbReference type="ARBA" id="ARBA00023170"/>
    </source>
</evidence>
<proteinExistence type="predicted"/>
<comment type="caution">
    <text evidence="11">The sequence shown here is derived from an EMBL/GenBank/DDBJ whole genome shotgun (WGS) entry which is preliminary data.</text>
</comment>
<evidence type="ECO:0000256" key="4">
    <source>
        <dbReference type="ARBA" id="ARBA00022729"/>
    </source>
</evidence>
<gene>
    <name evidence="11" type="ORF">Taro_049476</name>
</gene>
<evidence type="ECO:0000256" key="2">
    <source>
        <dbReference type="ARBA" id="ARBA00022614"/>
    </source>
</evidence>
<evidence type="ECO:0000256" key="10">
    <source>
        <dbReference type="SAM" id="Phobius"/>
    </source>
</evidence>
<evidence type="ECO:0000256" key="5">
    <source>
        <dbReference type="ARBA" id="ARBA00022737"/>
    </source>
</evidence>
<keyword evidence="6 10" id="KW-1133">Transmembrane helix</keyword>
<name>A0A843XB81_COLES</name>
<evidence type="ECO:0000256" key="1">
    <source>
        <dbReference type="ARBA" id="ARBA00004167"/>
    </source>
</evidence>
<evidence type="ECO:0000313" key="11">
    <source>
        <dbReference type="EMBL" id="MQM16517.1"/>
    </source>
</evidence>
<reference evidence="11" key="1">
    <citation type="submission" date="2017-07" db="EMBL/GenBank/DDBJ databases">
        <title>Taro Niue Genome Assembly and Annotation.</title>
        <authorList>
            <person name="Atibalentja N."/>
            <person name="Keating K."/>
            <person name="Fields C.J."/>
        </authorList>
    </citation>
    <scope>NUCLEOTIDE SEQUENCE</scope>
    <source>
        <strain evidence="11">Niue_2</strain>
        <tissue evidence="11">Leaf</tissue>
    </source>
</reference>
<dbReference type="Gene3D" id="3.80.10.10">
    <property type="entry name" value="Ribonuclease Inhibitor"/>
    <property type="match status" value="2"/>
</dbReference>
<keyword evidence="12" id="KW-1185">Reference proteome</keyword>
<protein>
    <submittedName>
        <fullName evidence="11">Uncharacterized protein</fullName>
    </submittedName>
</protein>
<sequence>MVGGGAKYARSLTFVLIFCFAIFPGIESSGILKLPELVRLDLSFNKFAGPLPAEIARMKKGLDLSYNNLSGFIPSSIGNLKSLLWLMLANNSLSGDIPPEIGTCRSLLWLNLANNQLSGGIPRSIAGVGSDPRATIELNREGRLITGPGDCLMMRRWIPADYPPFRFMYAIMTRERCRGTLDILRMGYGFFPLCRSKSRLPGERSMSGYLQLTGNRLTGEIPPEIGRMSWLSVVQLGHNGLSGRLPPEIGQLSLLMLNVSSNQFSGPIPPEIGGMQCLINLDLSSNNFSGEIPLSLSNLSEMSRFNVSFNPLLQGRIPATGQLAAFGEDSYLGNPLLVSWSWSTSPPPPTGWSPPEGEGRSSPWRSGPFFVSLGAAVGYFPVGFVLGTRLYSKKISPCLARRRTRRRRRAERRDLNAMALGVAFLIPPIVVFVCMSAACRTLGGLVDVDSGKATASCVAFMSRRQAASRSQFVVSPQGRRTEREKRRGIVVLRKELEVRVVHAVVEVFTWFERHVSARGLSRYLCTVEVYVVFLDTFTLASKQSLRGALVLWPAGGLEEGHNINSPAFRERDGLG</sequence>
<comment type="subcellular location">
    <subcellularLocation>
        <location evidence="1">Membrane</location>
        <topology evidence="1">Single-pass membrane protein</topology>
    </subcellularLocation>
</comment>
<keyword evidence="2" id="KW-0433">Leucine-rich repeat</keyword>
<evidence type="ECO:0000256" key="6">
    <source>
        <dbReference type="ARBA" id="ARBA00022989"/>
    </source>
</evidence>
<dbReference type="PANTHER" id="PTHR27000">
    <property type="entry name" value="LEUCINE-RICH REPEAT RECEPTOR-LIKE PROTEIN KINASE FAMILY PROTEIN-RELATED"/>
    <property type="match status" value="1"/>
</dbReference>
<keyword evidence="3 10" id="KW-0812">Transmembrane</keyword>
<dbReference type="EMBL" id="NMUH01007042">
    <property type="protein sequence ID" value="MQM16517.1"/>
    <property type="molecule type" value="Genomic_DNA"/>
</dbReference>
<dbReference type="GO" id="GO:0016020">
    <property type="term" value="C:membrane"/>
    <property type="evidence" value="ECO:0007669"/>
    <property type="project" value="UniProtKB-SubCell"/>
</dbReference>
<keyword evidence="9" id="KW-0325">Glycoprotein</keyword>
<evidence type="ECO:0000256" key="3">
    <source>
        <dbReference type="ARBA" id="ARBA00022692"/>
    </source>
</evidence>
<dbReference type="AlphaFoldDB" id="A0A843XB81"/>